<reference evidence="14" key="2">
    <citation type="journal article" date="2007" name="PLoS Biol.">
        <title>Survey sequencing and comparative analysis of the elephant shark (Callorhinchus milii) genome.</title>
        <authorList>
            <person name="Venkatesh B."/>
            <person name="Kirkness E.F."/>
            <person name="Loh Y.H."/>
            <person name="Halpern A.L."/>
            <person name="Lee A.P."/>
            <person name="Johnson J."/>
            <person name="Dandona N."/>
            <person name="Viswanathan L.D."/>
            <person name="Tay A."/>
            <person name="Venter J.C."/>
            <person name="Strausberg R.L."/>
            <person name="Brenner S."/>
        </authorList>
    </citation>
    <scope>NUCLEOTIDE SEQUENCE [LARGE SCALE GENOMIC DNA]</scope>
</reference>
<feature type="compositionally biased region" description="Basic and acidic residues" evidence="10">
    <location>
        <begin position="79"/>
        <end position="90"/>
    </location>
</feature>
<comment type="subcellular location">
    <subcellularLocation>
        <location evidence="2">Membrane</location>
        <topology evidence="2">Multi-pass membrane protein</topology>
    </subcellularLocation>
</comment>
<dbReference type="PANTHER" id="PTHR45911">
    <property type="entry name" value="C2 DOMAIN-CONTAINING PROTEIN"/>
    <property type="match status" value="1"/>
</dbReference>
<dbReference type="SUPFAM" id="SSF49562">
    <property type="entry name" value="C2 domain (Calcium/lipid-binding domain, CaLB)"/>
    <property type="match status" value="3"/>
</dbReference>
<evidence type="ECO:0000256" key="10">
    <source>
        <dbReference type="SAM" id="MobiDB-lite"/>
    </source>
</evidence>
<feature type="compositionally biased region" description="Low complexity" evidence="10">
    <location>
        <begin position="155"/>
        <end position="167"/>
    </location>
</feature>
<feature type="region of interest" description="Disordered" evidence="10">
    <location>
        <begin position="147"/>
        <end position="182"/>
    </location>
</feature>
<comment type="similarity">
    <text evidence="3">Belongs to the MCTP family.</text>
</comment>
<dbReference type="OrthoDB" id="5973539at2759"/>
<dbReference type="GO" id="GO:0046928">
    <property type="term" value="P:regulation of neurotransmitter secretion"/>
    <property type="evidence" value="ECO:0007669"/>
    <property type="project" value="TreeGrafter"/>
</dbReference>
<dbReference type="AlphaFoldDB" id="A0A4W3GQ51"/>
<reference evidence="14" key="1">
    <citation type="journal article" date="2006" name="Science">
        <title>Ancient noncoding elements conserved in the human genome.</title>
        <authorList>
            <person name="Venkatesh B."/>
            <person name="Kirkness E.F."/>
            <person name="Loh Y.H."/>
            <person name="Halpern A.L."/>
            <person name="Lee A.P."/>
            <person name="Johnson J."/>
            <person name="Dandona N."/>
            <person name="Viswanathan L.D."/>
            <person name="Tay A."/>
            <person name="Venter J.C."/>
            <person name="Strausberg R.L."/>
            <person name="Brenner S."/>
        </authorList>
    </citation>
    <scope>NUCLEOTIDE SEQUENCE [LARGE SCALE GENOMIC DNA]</scope>
</reference>
<dbReference type="Proteomes" id="UP000314986">
    <property type="component" value="Unassembled WGS sequence"/>
</dbReference>
<evidence type="ECO:0000256" key="3">
    <source>
        <dbReference type="ARBA" id="ARBA00007923"/>
    </source>
</evidence>
<evidence type="ECO:0000313" key="13">
    <source>
        <dbReference type="Ensembl" id="ENSCMIP00000005676.1"/>
    </source>
</evidence>
<dbReference type="RefSeq" id="XP_007905040.1">
    <property type="nucleotide sequence ID" value="XM_007906849.2"/>
</dbReference>
<dbReference type="InterPro" id="IPR013583">
    <property type="entry name" value="MCTP_C"/>
</dbReference>
<feature type="transmembrane region" description="Helical" evidence="11">
    <location>
        <begin position="782"/>
        <end position="808"/>
    </location>
</feature>
<sequence>MEPQKGITAWQSFREKTRPFLPNLRKRKDGKKQLLDQRLSFSEPDMVQVGTANAEDSSNSAVSSSNVTYFSSPSTPLKKPIDNNEQTEPKETANIASEASFHTEMCCSEKFQSTELPVVVKESSKTCAEGTLCNDLCGGTMGEKYEEDLSESTDLESSQSSQIFEEQTCGQNEGKSSDSSSRLIHSPSYLLTINLIEGRNLVIRDRCGTSDPYVKFKLAGKTLFKSRIIYKNLNPRWDETFTVPVRNLNQKLYIKVYDRDLTSDDFMGSAYLSLSDLEVNRFLQKELQLDDPNSLEDYMGVIVLQITLSPKPSESSTNASLVRKKQLTGTKSSFVRLSESFRKSQWCSEVVTISLLAGKVIKEEGVEKLYVKFKLGEERYKSKMVYRSTNPQWRERFDFHLFNEKKNVLEAEVCGTDSKNWEECIGTCKVDLVMLPKGQINHLELPLENEQGSLLLLVTLKVFTGIAISDLCASPLDDVNERKQIIQSYSLRRTFEDLNDIGFLQVQVIKACNLLAADFAGKSDPFCVLELGKHRQQTHTVYKNLNPEWNKIFTFNIGDIHDILEVTIFDEDGDKPPDFLGKVAIPLLSIRNGQQIACVLKNRKLGQRMKGVIYLKLDLVYNLMKASLKTFKPKEHKIQEENLKFSKKMLMRNVRRVRNLTMAVWNTVQYINSCFEWESVQRSVIAFLLYMTIVWILECYMVPFALLMLFAWNYIQLARGKIVSNQYLEDEESDIDDDEDEDEKDLEKKGLIDKIHMVQDIVISGQNILDTIASFGERIKNVFIWSVPFLSKLACFVLAICTIVLYFVPVRYLLLIWGMHKFTKKLRNPYTIDNNELLDFISRVPSDIQKVQYTELRPSNGISPLRKKKSNS</sequence>
<feature type="compositionally biased region" description="Low complexity" evidence="10">
    <location>
        <begin position="52"/>
        <end position="66"/>
    </location>
</feature>
<reference evidence="13" key="5">
    <citation type="submission" date="2025-09" db="UniProtKB">
        <authorList>
            <consortium name="Ensembl"/>
        </authorList>
    </citation>
    <scope>IDENTIFICATION</scope>
</reference>
<feature type="domain" description="C2" evidence="12">
    <location>
        <begin position="331"/>
        <end position="445"/>
    </location>
</feature>
<name>A0A4W3GQ51_CALMI</name>
<comment type="cofactor">
    <cofactor evidence="1">
        <name>Ca(2+)</name>
        <dbReference type="ChEBI" id="CHEBI:29108"/>
    </cofactor>
</comment>
<dbReference type="PRINTS" id="PR00360">
    <property type="entry name" value="C2DOMAIN"/>
</dbReference>
<keyword evidence="7" id="KW-0106">Calcium</keyword>
<keyword evidence="5" id="KW-0479">Metal-binding</keyword>
<reference evidence="13" key="4">
    <citation type="submission" date="2025-08" db="UniProtKB">
        <authorList>
            <consortium name="Ensembl"/>
        </authorList>
    </citation>
    <scope>IDENTIFICATION</scope>
</reference>
<evidence type="ECO:0000256" key="2">
    <source>
        <dbReference type="ARBA" id="ARBA00004141"/>
    </source>
</evidence>
<dbReference type="OMA" id="YEADEMK"/>
<dbReference type="InterPro" id="IPR035892">
    <property type="entry name" value="C2_domain_sf"/>
</dbReference>
<dbReference type="FunFam" id="2.60.40.150:FF:000076">
    <property type="entry name" value="multiple C2 and transmembrane domain-containing protein 2 isoform X1"/>
    <property type="match status" value="1"/>
</dbReference>
<organism evidence="13 14">
    <name type="scientific">Callorhinchus milii</name>
    <name type="common">Ghost shark</name>
    <dbReference type="NCBI Taxonomy" id="7868"/>
    <lineage>
        <taxon>Eukaryota</taxon>
        <taxon>Metazoa</taxon>
        <taxon>Chordata</taxon>
        <taxon>Craniata</taxon>
        <taxon>Vertebrata</taxon>
        <taxon>Chondrichthyes</taxon>
        <taxon>Holocephali</taxon>
        <taxon>Chimaeriformes</taxon>
        <taxon>Callorhinchidae</taxon>
        <taxon>Callorhinchus</taxon>
    </lineage>
</organism>
<dbReference type="InParanoid" id="A0A4W3GQ51"/>
<dbReference type="Pfam" id="PF00168">
    <property type="entry name" value="C2"/>
    <property type="match status" value="3"/>
</dbReference>
<keyword evidence="9 11" id="KW-0472">Membrane</keyword>
<keyword evidence="6" id="KW-0677">Repeat</keyword>
<evidence type="ECO:0000256" key="7">
    <source>
        <dbReference type="ARBA" id="ARBA00022837"/>
    </source>
</evidence>
<dbReference type="KEGG" id="cmk:103187388"/>
<dbReference type="CDD" id="cd08377">
    <property type="entry name" value="C2C_MCTP_PRT"/>
    <property type="match status" value="1"/>
</dbReference>
<feature type="domain" description="C2" evidence="12">
    <location>
        <begin position="487"/>
        <end position="600"/>
    </location>
</feature>
<dbReference type="SMART" id="SM00239">
    <property type="entry name" value="C2"/>
    <property type="match status" value="3"/>
</dbReference>
<dbReference type="GO" id="GO:0030672">
    <property type="term" value="C:synaptic vesicle membrane"/>
    <property type="evidence" value="ECO:0007669"/>
    <property type="project" value="TreeGrafter"/>
</dbReference>
<evidence type="ECO:0000313" key="14">
    <source>
        <dbReference type="Proteomes" id="UP000314986"/>
    </source>
</evidence>
<feature type="transmembrane region" description="Helical" evidence="11">
    <location>
        <begin position="687"/>
        <end position="712"/>
    </location>
</feature>
<dbReference type="GeneTree" id="ENSGT00940000156291"/>
<dbReference type="FunFam" id="2.60.40.150:FF:000019">
    <property type="entry name" value="Multiple C2 and transmembrane domain-containing protein 2 isoform 1"/>
    <property type="match status" value="1"/>
</dbReference>
<evidence type="ECO:0000259" key="12">
    <source>
        <dbReference type="PROSITE" id="PS50004"/>
    </source>
</evidence>
<dbReference type="InterPro" id="IPR000008">
    <property type="entry name" value="C2_dom"/>
</dbReference>
<evidence type="ECO:0000256" key="5">
    <source>
        <dbReference type="ARBA" id="ARBA00022723"/>
    </source>
</evidence>
<dbReference type="Ensembl" id="ENSCMIT00000005868.1">
    <property type="protein sequence ID" value="ENSCMIP00000005676.1"/>
    <property type="gene ID" value="ENSCMIG00000003148.1"/>
</dbReference>
<dbReference type="Gene3D" id="2.60.40.150">
    <property type="entry name" value="C2 domain"/>
    <property type="match status" value="3"/>
</dbReference>
<keyword evidence="4 11" id="KW-0812">Transmembrane</keyword>
<dbReference type="PROSITE" id="PS50004">
    <property type="entry name" value="C2"/>
    <property type="match status" value="3"/>
</dbReference>
<accession>A0A4W3GQ51</accession>
<feature type="domain" description="C2" evidence="12">
    <location>
        <begin position="172"/>
        <end position="287"/>
    </location>
</feature>
<dbReference type="PANTHER" id="PTHR45911:SF2">
    <property type="entry name" value="MULTIPLE C2 AND TRANSMEMBRANE DOMAIN-CONTAINING PROTEIN 2"/>
    <property type="match status" value="1"/>
</dbReference>
<evidence type="ECO:0000256" key="9">
    <source>
        <dbReference type="ARBA" id="ARBA00023136"/>
    </source>
</evidence>
<evidence type="ECO:0000256" key="8">
    <source>
        <dbReference type="ARBA" id="ARBA00022989"/>
    </source>
</evidence>
<evidence type="ECO:0000256" key="1">
    <source>
        <dbReference type="ARBA" id="ARBA00001913"/>
    </source>
</evidence>
<reference evidence="14" key="3">
    <citation type="journal article" date="2014" name="Nature">
        <title>Elephant shark genome provides unique insights into gnathostome evolution.</title>
        <authorList>
            <consortium name="International Elephant Shark Genome Sequencing Consortium"/>
            <person name="Venkatesh B."/>
            <person name="Lee A.P."/>
            <person name="Ravi V."/>
            <person name="Maurya A.K."/>
            <person name="Lian M.M."/>
            <person name="Swann J.B."/>
            <person name="Ohta Y."/>
            <person name="Flajnik M.F."/>
            <person name="Sutoh Y."/>
            <person name="Kasahara M."/>
            <person name="Hoon S."/>
            <person name="Gangu V."/>
            <person name="Roy S.W."/>
            <person name="Irimia M."/>
            <person name="Korzh V."/>
            <person name="Kondrychyn I."/>
            <person name="Lim Z.W."/>
            <person name="Tay B.H."/>
            <person name="Tohari S."/>
            <person name="Kong K.W."/>
            <person name="Ho S."/>
            <person name="Lorente-Galdos B."/>
            <person name="Quilez J."/>
            <person name="Marques-Bonet T."/>
            <person name="Raney B.J."/>
            <person name="Ingham P.W."/>
            <person name="Tay A."/>
            <person name="Hillier L.W."/>
            <person name="Minx P."/>
            <person name="Boehm T."/>
            <person name="Wilson R.K."/>
            <person name="Brenner S."/>
            <person name="Warren W.C."/>
        </authorList>
    </citation>
    <scope>NUCLEOTIDE SEQUENCE [LARGE SCALE GENOMIC DNA]</scope>
</reference>
<dbReference type="GeneID" id="103187388"/>
<keyword evidence="14" id="KW-1185">Reference proteome</keyword>
<evidence type="ECO:0000256" key="11">
    <source>
        <dbReference type="SAM" id="Phobius"/>
    </source>
</evidence>
<feature type="compositionally biased region" description="Polar residues" evidence="10">
    <location>
        <begin position="168"/>
        <end position="182"/>
    </location>
</feature>
<evidence type="ECO:0000256" key="6">
    <source>
        <dbReference type="ARBA" id="ARBA00022737"/>
    </source>
</evidence>
<dbReference type="GO" id="GO:0005509">
    <property type="term" value="F:calcium ion binding"/>
    <property type="evidence" value="ECO:0007669"/>
    <property type="project" value="UniProtKB-ARBA"/>
</dbReference>
<evidence type="ECO:0000256" key="4">
    <source>
        <dbReference type="ARBA" id="ARBA00022692"/>
    </source>
</evidence>
<keyword evidence="8 11" id="KW-1133">Transmembrane helix</keyword>
<dbReference type="STRING" id="7868.ENSCMIP00000005676"/>
<dbReference type="CDD" id="cd04042">
    <property type="entry name" value="C2A_MCTP_PRT"/>
    <property type="match status" value="1"/>
</dbReference>
<protein>
    <submittedName>
        <fullName evidence="13">Multiple C2 and transmembrane domain containing 2</fullName>
    </submittedName>
</protein>
<feature type="region of interest" description="Disordered" evidence="10">
    <location>
        <begin position="37"/>
        <end position="90"/>
    </location>
</feature>
<gene>
    <name evidence="13" type="primary">LOC103187388</name>
</gene>
<dbReference type="Pfam" id="PF08372">
    <property type="entry name" value="PRT_C"/>
    <property type="match status" value="1"/>
</dbReference>
<proteinExistence type="inferred from homology"/>
<dbReference type="RefSeq" id="XP_042200010.1">
    <property type="nucleotide sequence ID" value="XM_042344076.1"/>
</dbReference>